<organism evidence="2">
    <name type="scientific">anaerobic digester metagenome</name>
    <dbReference type="NCBI Taxonomy" id="1263854"/>
    <lineage>
        <taxon>unclassified sequences</taxon>
        <taxon>metagenomes</taxon>
        <taxon>ecological metagenomes</taxon>
    </lineage>
</organism>
<protein>
    <submittedName>
        <fullName evidence="2">Uncharacterized protein</fullName>
    </submittedName>
</protein>
<gene>
    <name evidence="2" type="ORF">SCFA_340006</name>
</gene>
<accession>A0A485M2A2</accession>
<name>A0A485M2A2_9ZZZZ</name>
<proteinExistence type="predicted"/>
<feature type="region of interest" description="Disordered" evidence="1">
    <location>
        <begin position="41"/>
        <end position="82"/>
    </location>
</feature>
<reference evidence="2" key="1">
    <citation type="submission" date="2019-03" db="EMBL/GenBank/DDBJ databases">
        <authorList>
            <person name="Hao L."/>
        </authorList>
    </citation>
    <scope>NUCLEOTIDE SEQUENCE</scope>
</reference>
<sequence length="82" mass="9546">MTKKDQAGQDTKALAKLFRNALNEAMQQDPVQHIREAFQQQLGETETGDAGRKMQLSGTTAQDDPEQRRSNRKPWWSRVFRW</sequence>
<dbReference type="AlphaFoldDB" id="A0A485M2A2"/>
<dbReference type="EMBL" id="CAADRN010000268">
    <property type="protein sequence ID" value="VFU16666.1"/>
    <property type="molecule type" value="Genomic_DNA"/>
</dbReference>
<evidence type="ECO:0000313" key="2">
    <source>
        <dbReference type="EMBL" id="VFU16666.1"/>
    </source>
</evidence>
<evidence type="ECO:0000256" key="1">
    <source>
        <dbReference type="SAM" id="MobiDB-lite"/>
    </source>
</evidence>